<dbReference type="PROSITE" id="PS00211">
    <property type="entry name" value="ABC_TRANSPORTER_1"/>
    <property type="match status" value="1"/>
</dbReference>
<evidence type="ECO:0000256" key="1">
    <source>
        <dbReference type="ARBA" id="ARBA00004651"/>
    </source>
</evidence>
<dbReference type="PANTHER" id="PTHR43394">
    <property type="entry name" value="ATP-DEPENDENT PERMEASE MDL1, MITOCHONDRIAL"/>
    <property type="match status" value="1"/>
</dbReference>
<evidence type="ECO:0000256" key="4">
    <source>
        <dbReference type="ARBA" id="ARBA00022692"/>
    </source>
</evidence>
<feature type="transmembrane region" description="Helical" evidence="10">
    <location>
        <begin position="61"/>
        <end position="81"/>
    </location>
</feature>
<dbReference type="PANTHER" id="PTHR43394:SF1">
    <property type="entry name" value="ATP-BINDING CASSETTE SUB-FAMILY B MEMBER 10, MITOCHONDRIAL"/>
    <property type="match status" value="1"/>
</dbReference>
<dbReference type="InterPro" id="IPR011527">
    <property type="entry name" value="ABC1_TM_dom"/>
</dbReference>
<evidence type="ECO:0000256" key="10">
    <source>
        <dbReference type="SAM" id="Phobius"/>
    </source>
</evidence>
<keyword evidence="9 10" id="KW-0472">Membrane</keyword>
<name>A0A1L3NJQ9_CLOSG</name>
<evidence type="ECO:0000256" key="9">
    <source>
        <dbReference type="ARBA" id="ARBA00023136"/>
    </source>
</evidence>
<feature type="transmembrane region" description="Helical" evidence="10">
    <location>
        <begin position="278"/>
        <end position="301"/>
    </location>
</feature>
<dbReference type="Gene3D" id="1.20.1560.10">
    <property type="entry name" value="ABC transporter type 1, transmembrane domain"/>
    <property type="match status" value="1"/>
</dbReference>
<accession>A0A1L3NJQ9</accession>
<dbReference type="SUPFAM" id="SSF52540">
    <property type="entry name" value="P-loop containing nucleoside triphosphate hydrolases"/>
    <property type="match status" value="1"/>
</dbReference>
<keyword evidence="7" id="KW-0067">ATP-binding</keyword>
<evidence type="ECO:0000256" key="8">
    <source>
        <dbReference type="ARBA" id="ARBA00022989"/>
    </source>
</evidence>
<sequence length="565" mass="65747">MINVENKNILKKTIKLLNPYKKYIVYIILCMIGSCLISMILPLVNKELMDNGLIEKNIKVIINLCIVNFVLLLVEQIIIIFETKFESYVSVMMPYNLNKKAFKHLLKLKIEYFNEKNFAEIMNNINIDISNVCRISDRNSFFLMIEIFRMIGGLIGLIIIDYKLTALILLIIPIRYTIVNYFAKKRKELFEKYMEYNRDYSAWYGDTISGIKEIKLWGLETIKTGQFIKKQRNIVKINIRMFFLDKINEILETLIFQIIVNSLYIIGGYMLMKSNITVGSLLAFIAYSTYVTSPISSILNIKYNFSNVIPSAKRLFQFLDTDCEIFKGIHINNINENHLNIQFENVSFYYNKDKIILNNINIKIDKGEKIAIIGENGSGKSTLINLFLRLYKPCKGKILINGTNINDFNLKEYRKLISVVNQEIYLFNQTIKENIILNSRIKEKQLNKIYKNAKLNEFINKLPNKSETNVGRNGSNLSGGEKQKIAMARALARGSEILILDEATANLDIQSENYINQLINKEFREKTVIVISHRRDILKYMDRVFELKNGQVNQIELYDILKKLS</sequence>
<dbReference type="PROSITE" id="PS50893">
    <property type="entry name" value="ABC_TRANSPORTER_2"/>
    <property type="match status" value="1"/>
</dbReference>
<dbReference type="Pfam" id="PF00005">
    <property type="entry name" value="ABC_tran"/>
    <property type="match status" value="1"/>
</dbReference>
<evidence type="ECO:0000256" key="7">
    <source>
        <dbReference type="ARBA" id="ARBA00022840"/>
    </source>
</evidence>
<dbReference type="InterPro" id="IPR036640">
    <property type="entry name" value="ABC1_TM_sf"/>
</dbReference>
<dbReference type="AlphaFoldDB" id="A0A1L3NJQ9"/>
<protein>
    <submittedName>
        <fullName evidence="13">ABC transporter family protein</fullName>
    </submittedName>
</protein>
<dbReference type="PROSITE" id="PS50929">
    <property type="entry name" value="ABC_TM1F"/>
    <property type="match status" value="1"/>
</dbReference>
<evidence type="ECO:0000256" key="5">
    <source>
        <dbReference type="ARBA" id="ARBA00022741"/>
    </source>
</evidence>
<keyword evidence="6" id="KW-0645">Protease</keyword>
<evidence type="ECO:0000259" key="12">
    <source>
        <dbReference type="PROSITE" id="PS50929"/>
    </source>
</evidence>
<dbReference type="GO" id="GO:0005886">
    <property type="term" value="C:plasma membrane"/>
    <property type="evidence" value="ECO:0007669"/>
    <property type="project" value="UniProtKB-SubCell"/>
</dbReference>
<feature type="transmembrane region" description="Helical" evidence="10">
    <location>
        <begin position="250"/>
        <end position="272"/>
    </location>
</feature>
<evidence type="ECO:0000256" key="6">
    <source>
        <dbReference type="ARBA" id="ARBA00022807"/>
    </source>
</evidence>
<evidence type="ECO:0000313" key="13">
    <source>
        <dbReference type="EMBL" id="APH16367.1"/>
    </source>
</evidence>
<feature type="domain" description="ABC transmembrane type-1" evidence="12">
    <location>
        <begin position="27"/>
        <end position="300"/>
    </location>
</feature>
<keyword evidence="6" id="KW-0788">Thiol protease</keyword>
<keyword evidence="4 10" id="KW-0812">Transmembrane</keyword>
<dbReference type="eggNOG" id="COG1132">
    <property type="taxonomic scope" value="Bacteria"/>
</dbReference>
<dbReference type="InterPro" id="IPR017871">
    <property type="entry name" value="ABC_transporter-like_CS"/>
</dbReference>
<dbReference type="InterPro" id="IPR003593">
    <property type="entry name" value="AAA+_ATPase"/>
</dbReference>
<dbReference type="GO" id="GO:0008234">
    <property type="term" value="F:cysteine-type peptidase activity"/>
    <property type="evidence" value="ECO:0007669"/>
    <property type="project" value="UniProtKB-KW"/>
</dbReference>
<dbReference type="SMART" id="SM00382">
    <property type="entry name" value="AAA"/>
    <property type="match status" value="1"/>
</dbReference>
<dbReference type="Pfam" id="PF00664">
    <property type="entry name" value="ABC_membrane"/>
    <property type="match status" value="1"/>
</dbReference>
<keyword evidence="3" id="KW-1003">Cell membrane</keyword>
<dbReference type="InterPro" id="IPR027417">
    <property type="entry name" value="P-loop_NTPase"/>
</dbReference>
<keyword evidence="2" id="KW-0813">Transport</keyword>
<dbReference type="SUPFAM" id="SSF90123">
    <property type="entry name" value="ABC transporter transmembrane region"/>
    <property type="match status" value="1"/>
</dbReference>
<organism evidence="13 14">
    <name type="scientific">Clostridium sporogenes</name>
    <dbReference type="NCBI Taxonomy" id="1509"/>
    <lineage>
        <taxon>Bacteria</taxon>
        <taxon>Bacillati</taxon>
        <taxon>Bacillota</taxon>
        <taxon>Clostridia</taxon>
        <taxon>Eubacteriales</taxon>
        <taxon>Clostridiaceae</taxon>
        <taxon>Clostridium</taxon>
    </lineage>
</organism>
<evidence type="ECO:0000259" key="11">
    <source>
        <dbReference type="PROSITE" id="PS50893"/>
    </source>
</evidence>
<dbReference type="GO" id="GO:0005524">
    <property type="term" value="F:ATP binding"/>
    <property type="evidence" value="ECO:0007669"/>
    <property type="project" value="UniProtKB-KW"/>
</dbReference>
<evidence type="ECO:0000256" key="3">
    <source>
        <dbReference type="ARBA" id="ARBA00022475"/>
    </source>
</evidence>
<evidence type="ECO:0000256" key="2">
    <source>
        <dbReference type="ARBA" id="ARBA00022448"/>
    </source>
</evidence>
<dbReference type="GO" id="GO:0015421">
    <property type="term" value="F:ABC-type oligopeptide transporter activity"/>
    <property type="evidence" value="ECO:0007669"/>
    <property type="project" value="TreeGrafter"/>
</dbReference>
<dbReference type="Proteomes" id="UP000182204">
    <property type="component" value="Chromosome"/>
</dbReference>
<keyword evidence="5" id="KW-0547">Nucleotide-binding</keyword>
<keyword evidence="6" id="KW-0378">Hydrolase</keyword>
<feature type="transmembrane region" description="Helical" evidence="10">
    <location>
        <begin position="166"/>
        <end position="183"/>
    </location>
</feature>
<dbReference type="EMBL" id="CP013243">
    <property type="protein sequence ID" value="APH16367.1"/>
    <property type="molecule type" value="Genomic_DNA"/>
</dbReference>
<proteinExistence type="predicted"/>
<dbReference type="InterPro" id="IPR039421">
    <property type="entry name" value="Type_1_exporter"/>
</dbReference>
<dbReference type="GO" id="GO:0016887">
    <property type="term" value="F:ATP hydrolysis activity"/>
    <property type="evidence" value="ECO:0007669"/>
    <property type="project" value="InterPro"/>
</dbReference>
<dbReference type="Gene3D" id="3.40.50.300">
    <property type="entry name" value="P-loop containing nucleotide triphosphate hydrolases"/>
    <property type="match status" value="1"/>
</dbReference>
<dbReference type="InterPro" id="IPR003439">
    <property type="entry name" value="ABC_transporter-like_ATP-bd"/>
</dbReference>
<dbReference type="CDD" id="cd07346">
    <property type="entry name" value="ABC_6TM_exporters"/>
    <property type="match status" value="1"/>
</dbReference>
<comment type="subcellular location">
    <subcellularLocation>
        <location evidence="1">Cell membrane</location>
        <topology evidence="1">Multi-pass membrane protein</topology>
    </subcellularLocation>
</comment>
<gene>
    <name evidence="13" type="ORF">NPD5_3605</name>
</gene>
<dbReference type="PROSITE" id="PS51257">
    <property type="entry name" value="PROKAR_LIPOPROTEIN"/>
    <property type="match status" value="1"/>
</dbReference>
<keyword evidence="8 10" id="KW-1133">Transmembrane helix</keyword>
<feature type="transmembrane region" description="Helical" evidence="10">
    <location>
        <begin position="23"/>
        <end position="41"/>
    </location>
</feature>
<feature type="domain" description="ABC transporter" evidence="11">
    <location>
        <begin position="341"/>
        <end position="564"/>
    </location>
</feature>
<dbReference type="FunFam" id="3.40.50.300:FF:000299">
    <property type="entry name" value="ABC transporter ATP-binding protein/permease"/>
    <property type="match status" value="1"/>
</dbReference>
<feature type="transmembrane region" description="Helical" evidence="10">
    <location>
        <begin position="141"/>
        <end position="160"/>
    </location>
</feature>
<evidence type="ECO:0000313" key="14">
    <source>
        <dbReference type="Proteomes" id="UP000182204"/>
    </source>
</evidence>
<reference evidence="13 14" key="1">
    <citation type="submission" date="2015-11" db="EMBL/GenBank/DDBJ databases">
        <authorList>
            <person name="Hill K.K."/>
            <person name="Shirey T.B."/>
            <person name="Raphael B."/>
            <person name="Daligault H.E."/>
            <person name="Davenport K.W."/>
            <person name="Bruce D.C."/>
            <person name="Foley B.T."/>
            <person name="Johnson S.L."/>
        </authorList>
    </citation>
    <scope>NUCLEOTIDE SEQUENCE [LARGE SCALE GENOMIC DNA]</scope>
    <source>
        <strain evidence="13 14">CDC_1632</strain>
    </source>
</reference>